<feature type="region of interest" description="Disordered" evidence="1">
    <location>
        <begin position="1"/>
        <end position="21"/>
    </location>
</feature>
<organism evidence="2 3">
    <name type="scientific">Paractinoplanes pyxinae</name>
    <dbReference type="NCBI Taxonomy" id="2997416"/>
    <lineage>
        <taxon>Bacteria</taxon>
        <taxon>Bacillati</taxon>
        <taxon>Actinomycetota</taxon>
        <taxon>Actinomycetes</taxon>
        <taxon>Micromonosporales</taxon>
        <taxon>Micromonosporaceae</taxon>
        <taxon>Paractinoplanes</taxon>
    </lineage>
</organism>
<sequence>MDQSQLPEPMRARRAERDARTPLQKVQDLLRGFVLDTDGLDQTRAEMVDAAGYTTRYLRQQLEALEWALEADLPPGTLLHLVESDANIGLDDDPTDAGAAVFLRQVADILRGVLAEAG</sequence>
<feature type="compositionally biased region" description="Basic and acidic residues" evidence="1">
    <location>
        <begin position="10"/>
        <end position="20"/>
    </location>
</feature>
<reference evidence="2" key="1">
    <citation type="submission" date="2022-11" db="EMBL/GenBank/DDBJ databases">
        <authorList>
            <person name="Somphong A."/>
            <person name="Phongsopitanun W."/>
        </authorList>
    </citation>
    <scope>NUCLEOTIDE SEQUENCE</scope>
    <source>
        <strain evidence="2">Pm04-4</strain>
    </source>
</reference>
<evidence type="ECO:0000313" key="2">
    <source>
        <dbReference type="EMBL" id="MCY1141840.1"/>
    </source>
</evidence>
<gene>
    <name evidence="2" type="ORF">OWR29_27910</name>
</gene>
<dbReference type="RefSeq" id="WP_267566235.1">
    <property type="nucleotide sequence ID" value="NZ_JAPNTZ010000010.1"/>
</dbReference>
<evidence type="ECO:0000313" key="3">
    <source>
        <dbReference type="Proteomes" id="UP001151002"/>
    </source>
</evidence>
<protein>
    <submittedName>
        <fullName evidence="2">Uncharacterized protein</fullName>
    </submittedName>
</protein>
<accession>A0ABT4B8B3</accession>
<comment type="caution">
    <text evidence="2">The sequence shown here is derived from an EMBL/GenBank/DDBJ whole genome shotgun (WGS) entry which is preliminary data.</text>
</comment>
<keyword evidence="3" id="KW-1185">Reference proteome</keyword>
<dbReference type="EMBL" id="JAPNTZ010000010">
    <property type="protein sequence ID" value="MCY1141840.1"/>
    <property type="molecule type" value="Genomic_DNA"/>
</dbReference>
<dbReference type="Proteomes" id="UP001151002">
    <property type="component" value="Unassembled WGS sequence"/>
</dbReference>
<evidence type="ECO:0000256" key="1">
    <source>
        <dbReference type="SAM" id="MobiDB-lite"/>
    </source>
</evidence>
<name>A0ABT4B8B3_9ACTN</name>
<proteinExistence type="predicted"/>